<proteinExistence type="predicted"/>
<dbReference type="GO" id="GO:0007165">
    <property type="term" value="P:signal transduction"/>
    <property type="evidence" value="ECO:0007669"/>
    <property type="project" value="InterPro"/>
</dbReference>
<dbReference type="Pfam" id="PF00788">
    <property type="entry name" value="RA"/>
    <property type="match status" value="1"/>
</dbReference>
<dbReference type="GeneTree" id="ENSGT00940000159886"/>
<dbReference type="Proteomes" id="UP000001645">
    <property type="component" value="Chromosome 4"/>
</dbReference>
<reference evidence="2 3" key="1">
    <citation type="journal article" date="2010" name="PLoS Biol.">
        <title>Multi-platform next-generation sequencing of the domestic turkey (Meleagris gallopavo): genome assembly and analysis.</title>
        <authorList>
            <person name="Dalloul R.A."/>
            <person name="Long J.A."/>
            <person name="Zimin A.V."/>
            <person name="Aslam L."/>
            <person name="Beal K."/>
            <person name="Blomberg L.A."/>
            <person name="Bouffard P."/>
            <person name="Burt D.W."/>
            <person name="Crasta O."/>
            <person name="Crooijmans R.P."/>
            <person name="Cooper K."/>
            <person name="Coulombe R.A."/>
            <person name="De S."/>
            <person name="Delany M.E."/>
            <person name="Dodgson J.B."/>
            <person name="Dong J.J."/>
            <person name="Evans C."/>
            <person name="Frederickson K.M."/>
            <person name="Flicek P."/>
            <person name="Florea L."/>
            <person name="Folkerts O."/>
            <person name="Groenen M.A."/>
            <person name="Harkins T.T."/>
            <person name="Herrero J."/>
            <person name="Hoffmann S."/>
            <person name="Megens H.J."/>
            <person name="Jiang A."/>
            <person name="de Jong P."/>
            <person name="Kaiser P."/>
            <person name="Kim H."/>
            <person name="Kim K.W."/>
            <person name="Kim S."/>
            <person name="Langenberger D."/>
            <person name="Lee M.K."/>
            <person name="Lee T."/>
            <person name="Mane S."/>
            <person name="Marcais G."/>
            <person name="Marz M."/>
            <person name="McElroy A.P."/>
            <person name="Modise T."/>
            <person name="Nefedov M."/>
            <person name="Notredame C."/>
            <person name="Paton I.R."/>
            <person name="Payne W.S."/>
            <person name="Pertea G."/>
            <person name="Prickett D."/>
            <person name="Puiu D."/>
            <person name="Qioa D."/>
            <person name="Raineri E."/>
            <person name="Ruffier M."/>
            <person name="Salzberg S.L."/>
            <person name="Schatz M.C."/>
            <person name="Scheuring C."/>
            <person name="Schmidt C.J."/>
            <person name="Schroeder S."/>
            <person name="Searle S.M."/>
            <person name="Smith E.J."/>
            <person name="Smith J."/>
            <person name="Sonstegard T.S."/>
            <person name="Stadler P.F."/>
            <person name="Tafer H."/>
            <person name="Tu Z.J."/>
            <person name="Van Tassell C.P."/>
            <person name="Vilella A.J."/>
            <person name="Williams K.P."/>
            <person name="Yorke J.A."/>
            <person name="Zhang L."/>
            <person name="Zhang H.B."/>
            <person name="Zhang X."/>
            <person name="Zhang Y."/>
            <person name="Reed K.M."/>
        </authorList>
    </citation>
    <scope>NUCLEOTIDE SEQUENCE [LARGE SCALE GENOMIC DNA]</scope>
</reference>
<dbReference type="PANTHER" id="PTHR22738">
    <property type="entry name" value="RASSF"/>
    <property type="match status" value="1"/>
</dbReference>
<dbReference type="InterPro" id="IPR033614">
    <property type="entry name" value="RASSF1-6"/>
</dbReference>
<sequence>MKKVTMKAQHLSSVSINEEKFITREQLHSLLKVYNSYYSDQENLQLSYDQREGSKPFIEGILSIFWGVRHPIRLKIQDEKQIPSFVTLKSTENVGLFPSKRGMTRWGEFDDLHHISGETLKSTEEKLNSEKSYSYYESNTLKSKSEQEHDCATLPRAVSSAAAVRKRTRFPMIARTEVETHRFSINGHFYNYETSVFTPASGSETKIRINSHMRTREVIEQLLRKFKIENSPHEFALYIIHVSGVPKHSIFALLGPLRYVRFSDGEENLNKCVLGTLSAVSMAASTKQTSAVPVINIYLRCSSAVTSVLDDHMAVLGCQFSSVAVMEYFNWKRDIRVLGSAKRYPAWL</sequence>
<evidence type="ECO:0000313" key="2">
    <source>
        <dbReference type="Ensembl" id="ENSMGAP00000026274.1"/>
    </source>
</evidence>
<dbReference type="AlphaFoldDB" id="A0A803Y3C7"/>
<dbReference type="Gene3D" id="3.10.20.90">
    <property type="entry name" value="Phosphatidylinositol 3-kinase Catalytic Subunit, Chain A, domain 1"/>
    <property type="match status" value="1"/>
</dbReference>
<dbReference type="Bgee" id="ENSMGAG00000010205">
    <property type="expression patterns" value="Expressed in duodenum and 11 other cell types or tissues"/>
</dbReference>
<accession>A0A803Y3C7</accession>
<dbReference type="Ensembl" id="ENSMGAT00000028722.1">
    <property type="protein sequence ID" value="ENSMGAP00000026274.1"/>
    <property type="gene ID" value="ENSMGAG00000010205.3"/>
</dbReference>
<evidence type="ECO:0000313" key="3">
    <source>
        <dbReference type="Proteomes" id="UP000001645"/>
    </source>
</evidence>
<dbReference type="PANTHER" id="PTHR22738:SF3">
    <property type="entry name" value="RAS ASSOCIATION DOMAIN-CONTAINING PROTEIN 6"/>
    <property type="match status" value="1"/>
</dbReference>
<name>A0A803Y3C7_MELGA</name>
<dbReference type="FunCoup" id="A0A803Y3C7">
    <property type="interactions" value="28"/>
</dbReference>
<protein>
    <recommendedName>
        <fullName evidence="1">Ras-associating domain-containing protein</fullName>
    </recommendedName>
</protein>
<dbReference type="InParanoid" id="A0A803Y3C7"/>
<dbReference type="PROSITE" id="PS50200">
    <property type="entry name" value="RA"/>
    <property type="match status" value="1"/>
</dbReference>
<evidence type="ECO:0000259" key="1">
    <source>
        <dbReference type="PROSITE" id="PS50200"/>
    </source>
</evidence>
<keyword evidence="3" id="KW-1185">Reference proteome</keyword>
<gene>
    <name evidence="2" type="primary">RASSF6</name>
</gene>
<organism evidence="2 3">
    <name type="scientific">Meleagris gallopavo</name>
    <name type="common">Wild turkey</name>
    <dbReference type="NCBI Taxonomy" id="9103"/>
    <lineage>
        <taxon>Eukaryota</taxon>
        <taxon>Metazoa</taxon>
        <taxon>Chordata</taxon>
        <taxon>Craniata</taxon>
        <taxon>Vertebrata</taxon>
        <taxon>Euteleostomi</taxon>
        <taxon>Archelosauria</taxon>
        <taxon>Archosauria</taxon>
        <taxon>Dinosauria</taxon>
        <taxon>Saurischia</taxon>
        <taxon>Theropoda</taxon>
        <taxon>Coelurosauria</taxon>
        <taxon>Aves</taxon>
        <taxon>Neognathae</taxon>
        <taxon>Galloanserae</taxon>
        <taxon>Galliformes</taxon>
        <taxon>Phasianidae</taxon>
        <taxon>Meleagridinae</taxon>
        <taxon>Meleagris</taxon>
    </lineage>
</organism>
<dbReference type="InterPro" id="IPR000159">
    <property type="entry name" value="RA_dom"/>
</dbReference>
<reference evidence="2" key="3">
    <citation type="submission" date="2025-09" db="UniProtKB">
        <authorList>
            <consortium name="Ensembl"/>
        </authorList>
    </citation>
    <scope>IDENTIFICATION</scope>
</reference>
<feature type="domain" description="Ras-associating" evidence="1">
    <location>
        <begin position="190"/>
        <end position="245"/>
    </location>
</feature>
<reference evidence="2" key="2">
    <citation type="submission" date="2025-08" db="UniProtKB">
        <authorList>
            <consortium name="Ensembl"/>
        </authorList>
    </citation>
    <scope>IDENTIFICATION</scope>
</reference>